<name>A0A0R1GJX2_9LACO</name>
<gene>
    <name evidence="3" type="ORF">FC07_GL001824</name>
</gene>
<proteinExistence type="predicted"/>
<keyword evidence="1" id="KW-0472">Membrane</keyword>
<feature type="transmembrane region" description="Helical" evidence="1">
    <location>
        <begin position="7"/>
        <end position="26"/>
    </location>
</feature>
<dbReference type="SUPFAM" id="SSF54403">
    <property type="entry name" value="Cystatin/monellin"/>
    <property type="match status" value="2"/>
</dbReference>
<dbReference type="STRING" id="1423726.FC07_GL001824"/>
<dbReference type="Gene3D" id="3.10.450.40">
    <property type="match status" value="2"/>
</dbReference>
<dbReference type="PATRIC" id="fig|1423726.3.peg.1893"/>
<dbReference type="Pfam" id="PF17881">
    <property type="entry name" value="TseB"/>
    <property type="match status" value="1"/>
</dbReference>
<keyword evidence="4" id="KW-1185">Reference proteome</keyword>
<evidence type="ECO:0000256" key="1">
    <source>
        <dbReference type="SAM" id="Phobius"/>
    </source>
</evidence>
<comment type="caution">
    <text evidence="3">The sequence shown here is derived from an EMBL/GenBank/DDBJ whole genome shotgun (WGS) entry which is preliminary data.</text>
</comment>
<dbReference type="OrthoDB" id="2242521at2"/>
<dbReference type="Proteomes" id="UP000051461">
    <property type="component" value="Unassembled WGS sequence"/>
</dbReference>
<dbReference type="InterPro" id="IPR041401">
    <property type="entry name" value="TseB-like_dom"/>
</dbReference>
<keyword evidence="1" id="KW-0812">Transmembrane</keyword>
<dbReference type="EMBL" id="AZDA01000136">
    <property type="protein sequence ID" value="KRK32771.1"/>
    <property type="molecule type" value="Genomic_DNA"/>
</dbReference>
<reference evidence="3 4" key="1">
    <citation type="journal article" date="2015" name="Genome Announc.">
        <title>Expanding the biotechnology potential of lactobacilli through comparative genomics of 213 strains and associated genera.</title>
        <authorList>
            <person name="Sun Z."/>
            <person name="Harris H.M."/>
            <person name="McCann A."/>
            <person name="Guo C."/>
            <person name="Argimon S."/>
            <person name="Zhang W."/>
            <person name="Yang X."/>
            <person name="Jeffery I.B."/>
            <person name="Cooney J.C."/>
            <person name="Kagawa T.F."/>
            <person name="Liu W."/>
            <person name="Song Y."/>
            <person name="Salvetti E."/>
            <person name="Wrobel A."/>
            <person name="Rasinkangas P."/>
            <person name="Parkhill J."/>
            <person name="Rea M.C."/>
            <person name="O'Sullivan O."/>
            <person name="Ritari J."/>
            <person name="Douillard F.P."/>
            <person name="Paul Ross R."/>
            <person name="Yang R."/>
            <person name="Briner A.E."/>
            <person name="Felis G.E."/>
            <person name="de Vos W.M."/>
            <person name="Barrangou R."/>
            <person name="Klaenhammer T.R."/>
            <person name="Caufield P.W."/>
            <person name="Cui Y."/>
            <person name="Zhang H."/>
            <person name="O'Toole P.W."/>
        </authorList>
    </citation>
    <scope>NUCLEOTIDE SEQUENCE [LARGE SCALE GENOMIC DNA]</scope>
    <source>
        <strain evidence="3 4">DSM 20003</strain>
    </source>
</reference>
<accession>A0A0R1GJX2</accession>
<feature type="domain" description="Cell wall elongation regulator TseB-like" evidence="2">
    <location>
        <begin position="38"/>
        <end position="81"/>
    </location>
</feature>
<evidence type="ECO:0000259" key="2">
    <source>
        <dbReference type="Pfam" id="PF17881"/>
    </source>
</evidence>
<evidence type="ECO:0000313" key="3">
    <source>
        <dbReference type="EMBL" id="KRK32771.1"/>
    </source>
</evidence>
<protein>
    <submittedName>
        <fullName evidence="3">Extracellular protein</fullName>
    </submittedName>
</protein>
<dbReference type="InterPro" id="IPR046350">
    <property type="entry name" value="Cystatin_sf"/>
</dbReference>
<dbReference type="AlphaFoldDB" id="A0A0R1GJX2"/>
<sequence>MRKRWKAYLVLGIILVVVFGTGFVFHRANRPMNVARKEAVTLAERYGHLKKVDSFTWFNRDQSYFTVAGDNQKNVPVYVIIAQHGGKIQIVRQSAGLSRNSALKKIWSQKSPQKVYNIALGIYHKKIAWEISYKAKNGALGYETIDFKTSKVLKVVENL</sequence>
<organism evidence="3 4">
    <name type="scientific">Loigolactobacillus bifermentans DSM 20003</name>
    <dbReference type="NCBI Taxonomy" id="1423726"/>
    <lineage>
        <taxon>Bacteria</taxon>
        <taxon>Bacillati</taxon>
        <taxon>Bacillota</taxon>
        <taxon>Bacilli</taxon>
        <taxon>Lactobacillales</taxon>
        <taxon>Lactobacillaceae</taxon>
        <taxon>Loigolactobacillus</taxon>
    </lineage>
</organism>
<evidence type="ECO:0000313" key="4">
    <source>
        <dbReference type="Proteomes" id="UP000051461"/>
    </source>
</evidence>
<keyword evidence="1" id="KW-1133">Transmembrane helix</keyword>